<protein>
    <recommendedName>
        <fullName evidence="4">Peptidase M56 domain-containing protein</fullName>
    </recommendedName>
</protein>
<keyword evidence="6" id="KW-1185">Reference proteome</keyword>
<feature type="domain" description="Peptidase M56" evidence="4">
    <location>
        <begin position="31"/>
        <end position="317"/>
    </location>
</feature>
<evidence type="ECO:0000259" key="4">
    <source>
        <dbReference type="Pfam" id="PF05569"/>
    </source>
</evidence>
<dbReference type="InterPro" id="IPR008756">
    <property type="entry name" value="Peptidase_M56"/>
</dbReference>
<dbReference type="PANTHER" id="PTHR34978:SF3">
    <property type="entry name" value="SLR0241 PROTEIN"/>
    <property type="match status" value="1"/>
</dbReference>
<dbReference type="Gene3D" id="3.30.2010.10">
    <property type="entry name" value="Metalloproteases ('zincins'), catalytic domain"/>
    <property type="match status" value="1"/>
</dbReference>
<evidence type="ECO:0000313" key="5">
    <source>
        <dbReference type="EMBL" id="GAA4309888.1"/>
    </source>
</evidence>
<keyword evidence="3" id="KW-0472">Membrane</keyword>
<keyword evidence="3" id="KW-0812">Transmembrane</keyword>
<dbReference type="CDD" id="cd07341">
    <property type="entry name" value="M56_BlaR1_MecR1_like"/>
    <property type="match status" value="1"/>
</dbReference>
<keyword evidence="3" id="KW-1133">Transmembrane helix</keyword>
<evidence type="ECO:0000256" key="2">
    <source>
        <dbReference type="SAM" id="MobiDB-lite"/>
    </source>
</evidence>
<dbReference type="RefSeq" id="WP_345167194.1">
    <property type="nucleotide sequence ID" value="NZ_BAABGX010000002.1"/>
</dbReference>
<name>A0ABP8FS85_9BACT</name>
<organism evidence="5 6">
    <name type="scientific">Nibribacter koreensis</name>
    <dbReference type="NCBI Taxonomy" id="1084519"/>
    <lineage>
        <taxon>Bacteria</taxon>
        <taxon>Pseudomonadati</taxon>
        <taxon>Bacteroidota</taxon>
        <taxon>Cytophagia</taxon>
        <taxon>Cytophagales</taxon>
        <taxon>Hymenobacteraceae</taxon>
        <taxon>Nibribacter</taxon>
    </lineage>
</organism>
<dbReference type="InterPro" id="IPR052173">
    <property type="entry name" value="Beta-lactam_resp_regulator"/>
</dbReference>
<reference evidence="6" key="1">
    <citation type="journal article" date="2019" name="Int. J. Syst. Evol. Microbiol.">
        <title>The Global Catalogue of Microorganisms (GCM) 10K type strain sequencing project: providing services to taxonomists for standard genome sequencing and annotation.</title>
        <authorList>
            <consortium name="The Broad Institute Genomics Platform"/>
            <consortium name="The Broad Institute Genome Sequencing Center for Infectious Disease"/>
            <person name="Wu L."/>
            <person name="Ma J."/>
        </authorList>
    </citation>
    <scope>NUCLEOTIDE SEQUENCE [LARGE SCALE GENOMIC DNA]</scope>
    <source>
        <strain evidence="6">JCM 17917</strain>
    </source>
</reference>
<feature type="region of interest" description="Disordered" evidence="2">
    <location>
        <begin position="578"/>
        <end position="609"/>
    </location>
</feature>
<proteinExistence type="predicted"/>
<accession>A0ABP8FS85</accession>
<dbReference type="Pfam" id="PF05569">
    <property type="entry name" value="Peptidase_M56"/>
    <property type="match status" value="1"/>
</dbReference>
<sequence length="712" mass="79567">MTPTNLLHEVLPQASLNALGWTLLHSVWQGALIAILLAVLLRLMHRHSAATRYRVAWTGLMALVVMAAITYYKLYEPVAPPVSIASISGAASTTQVVTGAEVTNAQGFWEKAATQGQTYFEQHLPSIVLLWLLGMVVMGMRLLGGWVYVQRLRSYRVQAVPEAWQQKAEEVGRQLGLKQAAAVAESALVKVPMVIGHLKPLILLPLGTLAGLSTAQIEAILAHELAHVHRKDYLLNLLQSLVETLFFFHPAVWWISDCIRTEREHACDDLAISVCGDSLTYAYALTHLEELLMKNSNPAPRLSMAFSGRRRSLLSRITRLVQQPALRPSFSEGFLAACAVTAGLMVFSASAWANYQTPEAPQPKLQEPVAVQEPAPQKPFLATTLPVDVAATIEEEPEEALTMVQLADDLVIVQNKKGKVVEVYVNGKRVPKSELPKYQDRIERQLKAAKNAKTMSVEETERAMAIANGTLDEVERVSVQAPRPPMAPRQRVAISRGTSVGGGRGVNMVAPVPPVPPVAPVAPSSNKAEDQKRYKQDLKEYERQMEEFQARMEEYDARKQAYLSEYETRVEVNEIRQEDHKARQAANAKRQEDHKRRMEEHAVRMKDHEKRMADHAVRMKEHEERMKKHDAMMKELKSALVSDGLIKSSEADYTFKLDKTGLYVDEKKQSDALYQKYKKIIASATGEDVDMMLKKEGSNFTINTNKSSNSKK</sequence>
<dbReference type="Proteomes" id="UP001501844">
    <property type="component" value="Unassembled WGS sequence"/>
</dbReference>
<gene>
    <name evidence="5" type="ORF">GCM10023183_27350</name>
</gene>
<evidence type="ECO:0000313" key="6">
    <source>
        <dbReference type="Proteomes" id="UP001501844"/>
    </source>
</evidence>
<dbReference type="PANTHER" id="PTHR34978">
    <property type="entry name" value="POSSIBLE SENSOR-TRANSDUCER PROTEIN BLAR"/>
    <property type="match status" value="1"/>
</dbReference>
<dbReference type="EMBL" id="BAABGX010000002">
    <property type="protein sequence ID" value="GAA4309888.1"/>
    <property type="molecule type" value="Genomic_DNA"/>
</dbReference>
<feature type="transmembrane region" description="Helical" evidence="3">
    <location>
        <begin position="55"/>
        <end position="72"/>
    </location>
</feature>
<feature type="compositionally biased region" description="Basic and acidic residues" evidence="2">
    <location>
        <begin position="589"/>
        <end position="609"/>
    </location>
</feature>
<evidence type="ECO:0000256" key="1">
    <source>
        <dbReference type="SAM" id="Coils"/>
    </source>
</evidence>
<feature type="transmembrane region" description="Helical" evidence="3">
    <location>
        <begin position="128"/>
        <end position="149"/>
    </location>
</feature>
<evidence type="ECO:0000256" key="3">
    <source>
        <dbReference type="SAM" id="Phobius"/>
    </source>
</evidence>
<feature type="coiled-coil region" evidence="1">
    <location>
        <begin position="524"/>
        <end position="565"/>
    </location>
</feature>
<feature type="transmembrane region" description="Helical" evidence="3">
    <location>
        <begin position="20"/>
        <end position="43"/>
    </location>
</feature>
<keyword evidence="1" id="KW-0175">Coiled coil</keyword>
<comment type="caution">
    <text evidence="5">The sequence shown here is derived from an EMBL/GenBank/DDBJ whole genome shotgun (WGS) entry which is preliminary data.</text>
</comment>